<proteinExistence type="predicted"/>
<dbReference type="InterPro" id="IPR038081">
    <property type="entry name" value="CalX-like_sf"/>
</dbReference>
<keyword evidence="2" id="KW-1185">Reference proteome</keyword>
<dbReference type="Gene3D" id="2.60.40.2030">
    <property type="match status" value="1"/>
</dbReference>
<gene>
    <name evidence="1" type="ORF">ThidrDRAFT_3666</name>
</gene>
<keyword evidence="1" id="KW-0401">Integrin</keyword>
<dbReference type="EMBL" id="AFWT01000035">
    <property type="protein sequence ID" value="EGV28516.1"/>
    <property type="molecule type" value="Genomic_DNA"/>
</dbReference>
<accession>G2E5V3</accession>
<dbReference type="SUPFAM" id="SSF141072">
    <property type="entry name" value="CalX-like"/>
    <property type="match status" value="1"/>
</dbReference>
<reference evidence="1 2" key="1">
    <citation type="submission" date="2011-06" db="EMBL/GenBank/DDBJ databases">
        <title>The draft genome of Thiorhodococcus drewsii AZ1.</title>
        <authorList>
            <consortium name="US DOE Joint Genome Institute (JGI-PGF)"/>
            <person name="Lucas S."/>
            <person name="Han J."/>
            <person name="Lapidus A."/>
            <person name="Cheng J.-F."/>
            <person name="Goodwin L."/>
            <person name="Pitluck S."/>
            <person name="Peters L."/>
            <person name="Land M.L."/>
            <person name="Hauser L."/>
            <person name="Vogl K."/>
            <person name="Liu Z."/>
            <person name="Imhoff J."/>
            <person name="Thiel V."/>
            <person name="Frigaard N.-U."/>
            <person name="Bryant D.A."/>
            <person name="Woyke T.J."/>
        </authorList>
    </citation>
    <scope>NUCLEOTIDE SEQUENCE [LARGE SCALE GENOMIC DNA]</scope>
    <source>
        <strain evidence="1 2">AZ1</strain>
    </source>
</reference>
<organism evidence="1 2">
    <name type="scientific">Thiorhodococcus drewsii AZ1</name>
    <dbReference type="NCBI Taxonomy" id="765913"/>
    <lineage>
        <taxon>Bacteria</taxon>
        <taxon>Pseudomonadati</taxon>
        <taxon>Pseudomonadota</taxon>
        <taxon>Gammaproteobacteria</taxon>
        <taxon>Chromatiales</taxon>
        <taxon>Chromatiaceae</taxon>
        <taxon>Thiorhodococcus</taxon>
    </lineage>
</organism>
<evidence type="ECO:0000313" key="2">
    <source>
        <dbReference type="Proteomes" id="UP000004200"/>
    </source>
</evidence>
<evidence type="ECO:0000313" key="1">
    <source>
        <dbReference type="EMBL" id="EGV28516.1"/>
    </source>
</evidence>
<dbReference type="OrthoDB" id="5741839at2"/>
<name>G2E5V3_9GAMM</name>
<dbReference type="eggNOG" id="COG0050">
    <property type="taxonomic scope" value="Bacteria"/>
</dbReference>
<dbReference type="RefSeq" id="WP_007042379.1">
    <property type="nucleotide sequence ID" value="NZ_AFWT01000035.1"/>
</dbReference>
<comment type="caution">
    <text evidence="1">The sequence shown here is derived from an EMBL/GenBank/DDBJ whole genome shotgun (WGS) entry which is preliminary data.</text>
</comment>
<sequence length="1560" mass="160753">MARPATYGTLEQVLEIYAGVWGAAADAEGADYWTNLIDNEGWTYDDVADSFFDQARVQSSYQDGSGDSLTGDAFLAALYVNIFKVDTPDTEGFTYWQGVMSEMGITDYNSEGVGSLAMQMIDGMWANEATVDTTQMLYQNWVEASVDFYNEQVADGLTPFSQLSAADQNAFLAAAGALVDGLDATSTQADIDEAVAASIGAISPLSFEFSQDADVGLANEGTTVTYTVTASKAVDADTTFTYTLSSTDPNVTPSDFSTATVGTVTILAGETTGTFEIGIANDDLAELPETFSITLSGADTTEVINTTIVDGAVVSGTALTLGQDTLIGDDQDNLFTAPVVQNVVGALANTLETGDVINGEGGRDTLIADLTTTGSSSVPSGPAISATTNGVEVVHLRAQYPQDDGEVNLSTIDAEKMLGVQEWWTDNSRADIQVEDIRSLPEQTTFGMTETDPGVSFSAYFDPAQVADDRLTAIDSSLTLRLEDAATPGSLENFPVDGVSFTFNGETYTLALDLGEGAARTYDALLDAVNAGLAADEALAGLTATLNPDNSLTITDSEGGTFAALGYSWINDIVPPSGTLNWDLVVGAPIQDESPVETSVVLDSVGRTSQGGSLDIGSMGDGGVAVFDVAVDGSSWLTSMESRSDLGGGDRNLETVNLTSTGANGDLSVGSTIEDETGELDGRVENGLTDVRTVDTTAFLGDSLNLGIVLTGNSVGRYLNEATEEVPFTYTGSAGNDNFTISVDNGLSGDPDFAIDVNLGAGDDRLNLDLPVASSASVDGGEGDNIIAVSGSHGVGSTTFEGFANFQTYEVEGTGYNRINTNGDTQFEFDATDHDFASMAGVTSVVIATDGVSNVVKGVLGVNNTTGADIASYGGDNTTLINVASGTGITVSGKNQTLGDKSDNPQYFGDLQVQGADGTTLDVDLDNTARVGGRLIVDSLQIEDQPPAPSANPSAVTTLNLTSGGQRDSSDVVKDLQAERVTTLNLDGTQDLGIRVTDLASTPVVSGDSPAMNVSASALTGDLNLGMDATLLDNEDEDVLVGTAGTDDWLMLYNGVDTNADISGFEMIQFGMRGGPVSNHVKDAIEGGNTLLGAQGTFDATNVDDVAKYVIARVDGDLTLEGLSGEVNVDLGDATGGNGQYLAGGAVPTFNFVATGTSDTLNLNAVDTLDAGNFASSAIGGLDGTAAGIINVEGFQTVNVDLDFSELTQFDINAANDEAGDPNGILHALLATDDAARTLTLSGGNASDLVDVKLELESELNTSLTTVDFRNFDGEVLDATWDSTEGSNADVYVNSYSFKFDLGGDNALYSVPLGAAAGGDVSEVQTLNFAGFGDLAVGESLSITFAGSLYTYTNETDAAIAAAALNATIIADAANSPSGFAIAAGGGGVVQLTASAALPGDMPNAVVGASDAANTPVVPITTTAGAQLTGDPAYDIVTTLSDFVTNFIFTEDANEAGVVWQIDGFQAFDVQGNVNLGNASIIDLQALGVDSATDIDIQDAATWWSSLSAAEQAEYDLAANPLLDDAGNAVVTSNTGADFTILLTGVNWNDLSDENFAGIA</sequence>
<protein>
    <submittedName>
        <fullName evidence="1">Na-Ca exchanger/integrin-beta4</fullName>
    </submittedName>
</protein>
<dbReference type="Proteomes" id="UP000004200">
    <property type="component" value="Unassembled WGS sequence"/>
</dbReference>
<dbReference type="STRING" id="765913.ThidrDRAFT_3666"/>
<dbReference type="GO" id="GO:0007229">
    <property type="term" value="P:integrin-mediated signaling pathway"/>
    <property type="evidence" value="ECO:0007669"/>
    <property type="project" value="UniProtKB-KW"/>
</dbReference>